<comment type="caution">
    <text evidence="1">The sequence shown here is derived from an EMBL/GenBank/DDBJ whole genome shotgun (WGS) entry which is preliminary data.</text>
</comment>
<evidence type="ECO:0000313" key="2">
    <source>
        <dbReference type="Proteomes" id="UP000620124"/>
    </source>
</evidence>
<dbReference type="OrthoDB" id="2269034at2759"/>
<reference evidence="1" key="1">
    <citation type="submission" date="2020-05" db="EMBL/GenBank/DDBJ databases">
        <title>Mycena genomes resolve the evolution of fungal bioluminescence.</title>
        <authorList>
            <person name="Tsai I.J."/>
        </authorList>
    </citation>
    <scope>NUCLEOTIDE SEQUENCE</scope>
    <source>
        <strain evidence="1">CCC161011</strain>
    </source>
</reference>
<dbReference type="Gene3D" id="1.20.1280.50">
    <property type="match status" value="1"/>
</dbReference>
<dbReference type="EMBL" id="JACAZI010000017">
    <property type="protein sequence ID" value="KAF7342314.1"/>
    <property type="molecule type" value="Genomic_DNA"/>
</dbReference>
<proteinExistence type="predicted"/>
<gene>
    <name evidence="1" type="ORF">MVEN_01819800</name>
</gene>
<organism evidence="1 2">
    <name type="scientific">Mycena venus</name>
    <dbReference type="NCBI Taxonomy" id="2733690"/>
    <lineage>
        <taxon>Eukaryota</taxon>
        <taxon>Fungi</taxon>
        <taxon>Dikarya</taxon>
        <taxon>Basidiomycota</taxon>
        <taxon>Agaricomycotina</taxon>
        <taxon>Agaricomycetes</taxon>
        <taxon>Agaricomycetidae</taxon>
        <taxon>Agaricales</taxon>
        <taxon>Marasmiineae</taxon>
        <taxon>Mycenaceae</taxon>
        <taxon>Mycena</taxon>
    </lineage>
</organism>
<protein>
    <submittedName>
        <fullName evidence="1">F-box domain-containing protein</fullName>
    </submittedName>
</protein>
<accession>A0A8H6XKH9</accession>
<keyword evidence="2" id="KW-1185">Reference proteome</keyword>
<dbReference type="AlphaFoldDB" id="A0A8H6XKH9"/>
<dbReference type="SUPFAM" id="SSF52047">
    <property type="entry name" value="RNI-like"/>
    <property type="match status" value="1"/>
</dbReference>
<sequence length="451" mass="50742">MTSSDSSPARLRARLAEVDEEMDALESKLQLLASERRRVVDGLNAIVYPVITLPPEITSGIFSHYVHNPQLGHTRAPASGHGPLILASVCRNWRNICLSTGSLWASLQIYPNPSWDVDDFVHLLERWLERARNHPLNLRVFGCGPDTIMPMRIFSVLSHHSHKLRFQGQLPLLTKLVVSFIIQGDRPVMMTAFENAPLLREARLSGASLHWISLPWFQLTHLEFYDESVSSCLQVLNETPNLEVLDVFLSGLDTGPLPVSCLTLFHLHTLKFAYDPEGRLLDLLILPRLQAIQLNALRGDEGTARFLALGARSAWSLRSICLDDMTIRSCIVCLRSVPSVTVVEIRAWDDHLSDELFRPLRDDPTFLPALRALTLRDCESEIFASCLAEMLESRSSFGDQGRRGKLESCILFFSPQVSRNLRPSVEKVRTRLRPLVDAGLEIFIGSPSDLR</sequence>
<name>A0A8H6XKH9_9AGAR</name>
<dbReference type="InterPro" id="IPR032675">
    <property type="entry name" value="LRR_dom_sf"/>
</dbReference>
<dbReference type="Proteomes" id="UP000620124">
    <property type="component" value="Unassembled WGS sequence"/>
</dbReference>
<evidence type="ECO:0000313" key="1">
    <source>
        <dbReference type="EMBL" id="KAF7342314.1"/>
    </source>
</evidence>
<dbReference type="Gene3D" id="3.80.10.10">
    <property type="entry name" value="Ribonuclease Inhibitor"/>
    <property type="match status" value="1"/>
</dbReference>